<dbReference type="Proteomes" id="UP000271624">
    <property type="component" value="Unassembled WGS sequence"/>
</dbReference>
<proteinExistence type="predicted"/>
<evidence type="ECO:0000313" key="2">
    <source>
        <dbReference type="Proteomes" id="UP000271624"/>
    </source>
</evidence>
<dbReference type="RefSeq" id="WP_127081096.1">
    <property type="nucleotide sequence ID" value="NZ_RSCL01000005.1"/>
</dbReference>
<dbReference type="AlphaFoldDB" id="A0A3S1AR33"/>
<evidence type="ECO:0000313" key="1">
    <source>
        <dbReference type="EMBL" id="RUT07273.1"/>
    </source>
</evidence>
<protein>
    <submittedName>
        <fullName evidence="1">Uncharacterized protein</fullName>
    </submittedName>
</protein>
<keyword evidence="2" id="KW-1185">Reference proteome</keyword>
<organism evidence="1 2">
    <name type="scientific">Dulcicalothrix desertica PCC 7102</name>
    <dbReference type="NCBI Taxonomy" id="232991"/>
    <lineage>
        <taxon>Bacteria</taxon>
        <taxon>Bacillati</taxon>
        <taxon>Cyanobacteriota</taxon>
        <taxon>Cyanophyceae</taxon>
        <taxon>Nostocales</taxon>
        <taxon>Calotrichaceae</taxon>
        <taxon>Dulcicalothrix</taxon>
    </lineage>
</organism>
<gene>
    <name evidence="1" type="ORF">DSM106972_025340</name>
</gene>
<sequence>MGIYNPINFTQPNTAAQIDVIAEGETINMQITTTKGILLTSTESRGKLIIWNTGNEDALLYFGNATDAAMKILPNGYFIDEYPASIGAISAKTNNDTTVLTVTQFARFVLNATPIA</sequence>
<accession>A0A3S1AR33</accession>
<reference evidence="1" key="2">
    <citation type="journal article" date="2019" name="Genome Biol. Evol.">
        <title>Day and night: Metabolic profiles and evolutionary relationships of six axenic non-marine cyanobacteria.</title>
        <authorList>
            <person name="Will S.E."/>
            <person name="Henke P."/>
            <person name="Boedeker C."/>
            <person name="Huang S."/>
            <person name="Brinkmann H."/>
            <person name="Rohde M."/>
            <person name="Jarek M."/>
            <person name="Friedl T."/>
            <person name="Seufert S."/>
            <person name="Schumacher M."/>
            <person name="Overmann J."/>
            <person name="Neumann-Schaal M."/>
            <person name="Petersen J."/>
        </authorList>
    </citation>
    <scope>NUCLEOTIDE SEQUENCE [LARGE SCALE GENOMIC DNA]</scope>
    <source>
        <strain evidence="1">PCC 7102</strain>
    </source>
</reference>
<reference evidence="1" key="1">
    <citation type="submission" date="2018-12" db="EMBL/GenBank/DDBJ databases">
        <authorList>
            <person name="Will S."/>
            <person name="Neumann-Schaal M."/>
            <person name="Henke P."/>
        </authorList>
    </citation>
    <scope>NUCLEOTIDE SEQUENCE</scope>
    <source>
        <strain evidence="1">PCC 7102</strain>
    </source>
</reference>
<name>A0A3S1AR33_9CYAN</name>
<comment type="caution">
    <text evidence="1">The sequence shown here is derived from an EMBL/GenBank/DDBJ whole genome shotgun (WGS) entry which is preliminary data.</text>
</comment>
<dbReference type="EMBL" id="RSCL01000005">
    <property type="protein sequence ID" value="RUT07273.1"/>
    <property type="molecule type" value="Genomic_DNA"/>
</dbReference>